<dbReference type="InterPro" id="IPR001796">
    <property type="entry name" value="DHFR_dom"/>
</dbReference>
<name>A0A5J4SYE0_9ZZZZ</name>
<evidence type="ECO:0000256" key="1">
    <source>
        <dbReference type="ARBA" id="ARBA00004903"/>
    </source>
</evidence>
<dbReference type="PANTHER" id="PTHR48069:SF3">
    <property type="entry name" value="DIHYDROFOLATE REDUCTASE"/>
    <property type="match status" value="1"/>
</dbReference>
<sequence length="159" mass="18246">MISLIVAAAENDVIGRNNRIVWRLPDDMKRFKALTRGHVVIMGRKTYESLGRALPERRNIVVTHNSGFVAAGCEVVHSFQEALDVAGKEEIFVIGGSELYKQCWNKADRLYLTRVHACVEGDVFIPTVSSDDWKEEEYVFCKADSRNEYDYSFFTYVRK</sequence>
<keyword evidence="5 7" id="KW-0560">Oxidoreductase</keyword>
<dbReference type="PIRSF" id="PIRSF000194">
    <property type="entry name" value="DHFR"/>
    <property type="match status" value="1"/>
</dbReference>
<dbReference type="EMBL" id="SNRY01000016">
    <property type="protein sequence ID" value="KAA6351276.1"/>
    <property type="molecule type" value="Genomic_DNA"/>
</dbReference>
<dbReference type="GO" id="GO:0046452">
    <property type="term" value="P:dihydrofolate metabolic process"/>
    <property type="evidence" value="ECO:0007669"/>
    <property type="project" value="TreeGrafter"/>
</dbReference>
<dbReference type="InterPro" id="IPR012259">
    <property type="entry name" value="DHFR"/>
</dbReference>
<dbReference type="EC" id="1.5.1.3" evidence="2"/>
<organism evidence="7">
    <name type="scientific">termite gut metagenome</name>
    <dbReference type="NCBI Taxonomy" id="433724"/>
    <lineage>
        <taxon>unclassified sequences</taxon>
        <taxon>metagenomes</taxon>
        <taxon>organismal metagenomes</taxon>
    </lineage>
</organism>
<dbReference type="PRINTS" id="PR00070">
    <property type="entry name" value="DHFR"/>
</dbReference>
<keyword evidence="4" id="KW-0521">NADP</keyword>
<dbReference type="SUPFAM" id="SSF53597">
    <property type="entry name" value="Dihydrofolate reductase-like"/>
    <property type="match status" value="1"/>
</dbReference>
<protein>
    <recommendedName>
        <fullName evidence="2">dihydrofolate reductase</fullName>
        <ecNumber evidence="2">1.5.1.3</ecNumber>
    </recommendedName>
</protein>
<evidence type="ECO:0000256" key="5">
    <source>
        <dbReference type="ARBA" id="ARBA00023002"/>
    </source>
</evidence>
<dbReference type="InterPro" id="IPR024072">
    <property type="entry name" value="DHFR-like_dom_sf"/>
</dbReference>
<comment type="pathway">
    <text evidence="1">Cofactor biosynthesis; tetrahydrofolate biosynthesis; 5,6,7,8-tetrahydrofolate from 7,8-dihydrofolate: step 1/1.</text>
</comment>
<dbReference type="Gene3D" id="3.40.430.10">
    <property type="entry name" value="Dihydrofolate Reductase, subunit A"/>
    <property type="match status" value="1"/>
</dbReference>
<dbReference type="GO" id="GO:0046655">
    <property type="term" value="P:folic acid metabolic process"/>
    <property type="evidence" value="ECO:0007669"/>
    <property type="project" value="TreeGrafter"/>
</dbReference>
<dbReference type="CDD" id="cd00209">
    <property type="entry name" value="DHFR"/>
    <property type="match status" value="1"/>
</dbReference>
<dbReference type="GO" id="GO:0046654">
    <property type="term" value="P:tetrahydrofolate biosynthetic process"/>
    <property type="evidence" value="ECO:0007669"/>
    <property type="project" value="InterPro"/>
</dbReference>
<dbReference type="Pfam" id="PF00186">
    <property type="entry name" value="DHFR_1"/>
    <property type="match status" value="1"/>
</dbReference>
<evidence type="ECO:0000313" key="7">
    <source>
        <dbReference type="EMBL" id="KAA6351276.1"/>
    </source>
</evidence>
<accession>A0A5J4SYE0</accession>
<dbReference type="FunFam" id="3.40.430.10:FF:000001">
    <property type="entry name" value="Dihydrofolate reductase"/>
    <property type="match status" value="1"/>
</dbReference>
<dbReference type="GO" id="GO:0004146">
    <property type="term" value="F:dihydrofolate reductase activity"/>
    <property type="evidence" value="ECO:0007669"/>
    <property type="project" value="UniProtKB-EC"/>
</dbReference>
<reference evidence="7" key="1">
    <citation type="submission" date="2019-03" db="EMBL/GenBank/DDBJ databases">
        <title>Single cell metagenomics reveals metabolic interactions within the superorganism composed of flagellate Streblomastix strix and complex community of Bacteroidetes bacteria on its surface.</title>
        <authorList>
            <person name="Treitli S.C."/>
            <person name="Kolisko M."/>
            <person name="Husnik F."/>
            <person name="Keeling P."/>
            <person name="Hampl V."/>
        </authorList>
    </citation>
    <scope>NUCLEOTIDE SEQUENCE</scope>
    <source>
        <strain evidence="7">STM</strain>
    </source>
</reference>
<dbReference type="AlphaFoldDB" id="A0A5J4SYE0"/>
<feature type="domain" description="DHFR" evidence="6">
    <location>
        <begin position="1"/>
        <end position="158"/>
    </location>
</feature>
<evidence type="ECO:0000256" key="2">
    <source>
        <dbReference type="ARBA" id="ARBA00012856"/>
    </source>
</evidence>
<proteinExistence type="predicted"/>
<gene>
    <name evidence="7" type="ORF">EZS27_001422</name>
</gene>
<keyword evidence="3" id="KW-0554">One-carbon metabolism</keyword>
<evidence type="ECO:0000256" key="3">
    <source>
        <dbReference type="ARBA" id="ARBA00022563"/>
    </source>
</evidence>
<evidence type="ECO:0000259" key="6">
    <source>
        <dbReference type="PROSITE" id="PS51330"/>
    </source>
</evidence>
<dbReference type="GO" id="GO:0005829">
    <property type="term" value="C:cytosol"/>
    <property type="evidence" value="ECO:0007669"/>
    <property type="project" value="TreeGrafter"/>
</dbReference>
<dbReference type="PANTHER" id="PTHR48069">
    <property type="entry name" value="DIHYDROFOLATE REDUCTASE"/>
    <property type="match status" value="1"/>
</dbReference>
<dbReference type="GO" id="GO:0050661">
    <property type="term" value="F:NADP binding"/>
    <property type="evidence" value="ECO:0007669"/>
    <property type="project" value="InterPro"/>
</dbReference>
<evidence type="ECO:0000256" key="4">
    <source>
        <dbReference type="ARBA" id="ARBA00022857"/>
    </source>
</evidence>
<dbReference type="GO" id="GO:0006730">
    <property type="term" value="P:one-carbon metabolic process"/>
    <property type="evidence" value="ECO:0007669"/>
    <property type="project" value="UniProtKB-KW"/>
</dbReference>
<dbReference type="PROSITE" id="PS51330">
    <property type="entry name" value="DHFR_2"/>
    <property type="match status" value="1"/>
</dbReference>
<comment type="caution">
    <text evidence="7">The sequence shown here is derived from an EMBL/GenBank/DDBJ whole genome shotgun (WGS) entry which is preliminary data.</text>
</comment>
<dbReference type="GO" id="GO:0043168">
    <property type="term" value="F:anion binding"/>
    <property type="evidence" value="ECO:0007669"/>
    <property type="project" value="UniProtKB-ARBA"/>
</dbReference>